<organism evidence="1 2">
    <name type="scientific">Perkinsus olseni</name>
    <name type="common">Perkinsus atlanticus</name>
    <dbReference type="NCBI Taxonomy" id="32597"/>
    <lineage>
        <taxon>Eukaryota</taxon>
        <taxon>Sar</taxon>
        <taxon>Alveolata</taxon>
        <taxon>Perkinsozoa</taxon>
        <taxon>Perkinsea</taxon>
        <taxon>Perkinsida</taxon>
        <taxon>Perkinsidae</taxon>
        <taxon>Perkinsus</taxon>
    </lineage>
</organism>
<protein>
    <submittedName>
        <fullName evidence="1">Uncharacterized protein</fullName>
    </submittedName>
</protein>
<dbReference type="AlphaFoldDB" id="A0A7J6U2E2"/>
<sequence length="104" mass="11068">MKSCVLPIVQVVVPTDLAADHDMGADSMVVLFSADEEFRLDASGESAAVLGVVTSAKRDMDTGVTTVTLKLASKEAEYDARLGAKNLMANEELNCLFLDDTNVT</sequence>
<dbReference type="Proteomes" id="UP000574390">
    <property type="component" value="Unassembled WGS sequence"/>
</dbReference>
<comment type="caution">
    <text evidence="1">The sequence shown here is derived from an EMBL/GenBank/DDBJ whole genome shotgun (WGS) entry which is preliminary data.</text>
</comment>
<accession>A0A7J6U2E2</accession>
<reference evidence="1 2" key="1">
    <citation type="submission" date="2020-04" db="EMBL/GenBank/DDBJ databases">
        <title>Perkinsus olseni comparative genomics.</title>
        <authorList>
            <person name="Bogema D.R."/>
        </authorList>
    </citation>
    <scope>NUCLEOTIDE SEQUENCE [LARGE SCALE GENOMIC DNA]</scope>
    <source>
        <strain evidence="1">ATCC PRA-205</strain>
    </source>
</reference>
<proteinExistence type="predicted"/>
<name>A0A7J6U2E2_PEROL</name>
<gene>
    <name evidence="1" type="ORF">FOZ62_017507</name>
</gene>
<evidence type="ECO:0000313" key="1">
    <source>
        <dbReference type="EMBL" id="KAF4750906.1"/>
    </source>
</evidence>
<evidence type="ECO:0000313" key="2">
    <source>
        <dbReference type="Proteomes" id="UP000574390"/>
    </source>
</evidence>
<dbReference type="EMBL" id="JABANM010003414">
    <property type="protein sequence ID" value="KAF4750906.1"/>
    <property type="molecule type" value="Genomic_DNA"/>
</dbReference>